<comment type="caution">
    <text evidence="1">The sequence shown here is derived from an EMBL/GenBank/DDBJ whole genome shotgun (WGS) entry which is preliminary data.</text>
</comment>
<name>A0A0R1F038_LACZE</name>
<evidence type="ECO:0000313" key="2">
    <source>
        <dbReference type="Proteomes" id="UP000051984"/>
    </source>
</evidence>
<accession>A0A0R1F038</accession>
<dbReference type="eggNOG" id="ENOG5030AWT">
    <property type="taxonomic scope" value="Bacteria"/>
</dbReference>
<sequence>MLFRSKQLDVYRENLAKLFAPKTIQYLYVPDEASLNDLRDQYIKNFASGGLLKQLAFISSRDTGILDYLSVRNNLYINGHSKNTDFLPEWLNSNSPILDQPAATLDTMQRLYLQFYRGLVGKKRYLLLSGRAEVFDPQVTRSFLTEASRALQQTDSCLLVLTTDQSLLSANPQNAWEQPPVLSLNAITK</sequence>
<dbReference type="RefSeq" id="WP_010488958.1">
    <property type="nucleotide sequence ID" value="NZ_AZCT01000006.1"/>
</dbReference>
<reference evidence="1 2" key="1">
    <citation type="journal article" date="2015" name="Genome Announc.">
        <title>Expanding the biotechnology potential of lactobacilli through comparative genomics of 213 strains and associated genera.</title>
        <authorList>
            <person name="Sun Z."/>
            <person name="Harris H.M."/>
            <person name="McCann A."/>
            <person name="Guo C."/>
            <person name="Argimon S."/>
            <person name="Zhang W."/>
            <person name="Yang X."/>
            <person name="Jeffery I.B."/>
            <person name="Cooney J.C."/>
            <person name="Kagawa T.F."/>
            <person name="Liu W."/>
            <person name="Song Y."/>
            <person name="Salvetti E."/>
            <person name="Wrobel A."/>
            <person name="Rasinkangas P."/>
            <person name="Parkhill J."/>
            <person name="Rea M.C."/>
            <person name="O'Sullivan O."/>
            <person name="Ritari J."/>
            <person name="Douillard F.P."/>
            <person name="Paul Ross R."/>
            <person name="Yang R."/>
            <person name="Briner A.E."/>
            <person name="Felis G.E."/>
            <person name="de Vos W.M."/>
            <person name="Barrangou R."/>
            <person name="Klaenhammer T.R."/>
            <person name="Caufield P.W."/>
            <person name="Cui Y."/>
            <person name="Zhang H."/>
            <person name="O'Toole P.W."/>
        </authorList>
    </citation>
    <scope>NUCLEOTIDE SEQUENCE [LARGE SCALE GENOMIC DNA]</scope>
    <source>
        <strain evidence="1 2">DSM 20178</strain>
    </source>
</reference>
<dbReference type="EMBL" id="AZCT01000006">
    <property type="protein sequence ID" value="KRK12506.1"/>
    <property type="molecule type" value="Genomic_DNA"/>
</dbReference>
<proteinExistence type="predicted"/>
<evidence type="ECO:0000313" key="1">
    <source>
        <dbReference type="EMBL" id="KRK12506.1"/>
    </source>
</evidence>
<dbReference type="Proteomes" id="UP000051984">
    <property type="component" value="Unassembled WGS sequence"/>
</dbReference>
<dbReference type="PATRIC" id="fig|1423816.3.peg.2740"/>
<protein>
    <submittedName>
        <fullName evidence="1">ABC transporter</fullName>
    </submittedName>
</protein>
<organism evidence="1 2">
    <name type="scientific">Lacticaseibacillus zeae DSM 20178 = KCTC 3804</name>
    <dbReference type="NCBI Taxonomy" id="1423816"/>
    <lineage>
        <taxon>Bacteria</taxon>
        <taxon>Bacillati</taxon>
        <taxon>Bacillota</taxon>
        <taxon>Bacilli</taxon>
        <taxon>Lactobacillales</taxon>
        <taxon>Lactobacillaceae</taxon>
        <taxon>Lacticaseibacillus</taxon>
    </lineage>
</organism>
<dbReference type="AlphaFoldDB" id="A0A0R1F038"/>
<gene>
    <name evidence="1" type="ORF">FD51_GL002634</name>
</gene>